<evidence type="ECO:0000256" key="5">
    <source>
        <dbReference type="ARBA" id="ARBA00023098"/>
    </source>
</evidence>
<dbReference type="HAMAP" id="MF_00019">
    <property type="entry name" value="PlsX"/>
    <property type="match status" value="1"/>
</dbReference>
<keyword evidence="7 10" id="KW-1208">Phospholipid metabolism</keyword>
<dbReference type="GO" id="GO:0005737">
    <property type="term" value="C:cytoplasm"/>
    <property type="evidence" value="ECO:0007669"/>
    <property type="project" value="UniProtKB-SubCell"/>
</dbReference>
<keyword evidence="2 10" id="KW-0963">Cytoplasm</keyword>
<dbReference type="Gene3D" id="3.40.718.10">
    <property type="entry name" value="Isopropylmalate Dehydrogenase"/>
    <property type="match status" value="1"/>
</dbReference>
<dbReference type="InterPro" id="IPR003664">
    <property type="entry name" value="FA_synthesis"/>
</dbReference>
<evidence type="ECO:0000256" key="3">
    <source>
        <dbReference type="ARBA" id="ARBA00022516"/>
    </source>
</evidence>
<comment type="subunit">
    <text evidence="9 10">Homodimer. Probably interacts with PlsY.</text>
</comment>
<dbReference type="Pfam" id="PF02504">
    <property type="entry name" value="FA_synthesis"/>
    <property type="match status" value="1"/>
</dbReference>
<evidence type="ECO:0000256" key="4">
    <source>
        <dbReference type="ARBA" id="ARBA00022679"/>
    </source>
</evidence>
<comment type="similarity">
    <text evidence="10">Belongs to the PlsX family.</text>
</comment>
<proteinExistence type="inferred from homology"/>
<dbReference type="SUPFAM" id="SSF53659">
    <property type="entry name" value="Isocitrate/Isopropylmalate dehydrogenase-like"/>
    <property type="match status" value="1"/>
</dbReference>
<protein>
    <recommendedName>
        <fullName evidence="8 10">Phosphate acyltransferase</fullName>
        <ecNumber evidence="8 10">2.3.1.274</ecNumber>
    </recommendedName>
    <alternativeName>
        <fullName evidence="10">Acyl-ACP phosphotransacylase</fullName>
    </alternativeName>
    <alternativeName>
        <fullName evidence="10">Acyl-[acyl-carrier-protein]--phosphate acyltransferase</fullName>
    </alternativeName>
    <alternativeName>
        <fullName evidence="10">Phosphate-acyl-ACP acyltransferase</fullName>
    </alternativeName>
</protein>
<dbReference type="GO" id="GO:0008654">
    <property type="term" value="P:phospholipid biosynthetic process"/>
    <property type="evidence" value="ECO:0007669"/>
    <property type="project" value="UniProtKB-KW"/>
</dbReference>
<keyword evidence="11" id="KW-0012">Acyltransferase</keyword>
<keyword evidence="6 10" id="KW-0594">Phospholipid biosynthesis</keyword>
<comment type="function">
    <text evidence="10">Catalyzes the reversible formation of acyl-phosphate (acyl-PO(4)) from acyl-[acyl-carrier-protein] (acyl-ACP). This enzyme utilizes acyl-ACP as fatty acyl donor, but not acyl-CoA.</text>
</comment>
<gene>
    <name evidence="10" type="primary">plsX</name>
    <name evidence="11" type="ORF">C12CBH8_08830</name>
</gene>
<evidence type="ECO:0000256" key="1">
    <source>
        <dbReference type="ARBA" id="ARBA00001232"/>
    </source>
</evidence>
<dbReference type="GO" id="GO:0043811">
    <property type="term" value="F:phosphate:acyl-[acyl carrier protein] acyltransferase activity"/>
    <property type="evidence" value="ECO:0007669"/>
    <property type="project" value="UniProtKB-UniRule"/>
</dbReference>
<dbReference type="PIRSF" id="PIRSF002465">
    <property type="entry name" value="Phsphlp_syn_PlsX"/>
    <property type="match status" value="1"/>
</dbReference>
<comment type="catalytic activity">
    <reaction evidence="1 10">
        <text>a fatty acyl-[ACP] + phosphate = an acyl phosphate + holo-[ACP]</text>
        <dbReference type="Rhea" id="RHEA:42292"/>
        <dbReference type="Rhea" id="RHEA-COMP:9685"/>
        <dbReference type="Rhea" id="RHEA-COMP:14125"/>
        <dbReference type="ChEBI" id="CHEBI:43474"/>
        <dbReference type="ChEBI" id="CHEBI:59918"/>
        <dbReference type="ChEBI" id="CHEBI:64479"/>
        <dbReference type="ChEBI" id="CHEBI:138651"/>
        <dbReference type="EC" id="2.3.1.274"/>
    </reaction>
</comment>
<dbReference type="UniPathway" id="UPA00085"/>
<dbReference type="InterPro" id="IPR012281">
    <property type="entry name" value="Phospholipid_synth_PlsX-like"/>
</dbReference>
<evidence type="ECO:0000313" key="11">
    <source>
        <dbReference type="EMBL" id="BCI60244.1"/>
    </source>
</evidence>
<reference evidence="12" key="1">
    <citation type="submission" date="2020-07" db="EMBL/GenBank/DDBJ databases">
        <title>Complete genome sequencing of Clostridia bacterium strain 12CBH8.</title>
        <authorList>
            <person name="Sakamoto M."/>
            <person name="Murakami T."/>
            <person name="Mori H."/>
        </authorList>
    </citation>
    <scope>NUCLEOTIDE SEQUENCE [LARGE SCALE GENOMIC DNA]</scope>
    <source>
        <strain evidence="12">12CBH8</strain>
    </source>
</reference>
<evidence type="ECO:0000256" key="10">
    <source>
        <dbReference type="HAMAP-Rule" id="MF_00019"/>
    </source>
</evidence>
<dbReference type="GO" id="GO:0006633">
    <property type="term" value="P:fatty acid biosynthetic process"/>
    <property type="evidence" value="ECO:0007669"/>
    <property type="project" value="UniProtKB-UniRule"/>
</dbReference>
<dbReference type="AlphaFoldDB" id="A0A7I8D6G9"/>
<dbReference type="KEGG" id="sman:C12CBH8_08830"/>
<comment type="subcellular location">
    <subcellularLocation>
        <location evidence="10">Cytoplasm</location>
    </subcellularLocation>
    <text evidence="10">Associated with the membrane possibly through PlsY.</text>
</comment>
<name>A0A7I8D6G9_9FIRM</name>
<dbReference type="RefSeq" id="WP_090263577.1">
    <property type="nucleotide sequence ID" value="NZ_AP023321.1"/>
</dbReference>
<keyword evidence="5 10" id="KW-0443">Lipid metabolism</keyword>
<evidence type="ECO:0000313" key="12">
    <source>
        <dbReference type="Proteomes" id="UP000593890"/>
    </source>
</evidence>
<dbReference type="Proteomes" id="UP000593890">
    <property type="component" value="Chromosome"/>
</dbReference>
<evidence type="ECO:0000256" key="9">
    <source>
        <dbReference type="ARBA" id="ARBA00046608"/>
    </source>
</evidence>
<keyword evidence="3 10" id="KW-0444">Lipid biosynthesis</keyword>
<keyword evidence="12" id="KW-1185">Reference proteome</keyword>
<comment type="pathway">
    <text evidence="10">Lipid metabolism; phospholipid metabolism.</text>
</comment>
<evidence type="ECO:0000256" key="8">
    <source>
        <dbReference type="ARBA" id="ARBA00024069"/>
    </source>
</evidence>
<evidence type="ECO:0000256" key="6">
    <source>
        <dbReference type="ARBA" id="ARBA00023209"/>
    </source>
</evidence>
<dbReference type="EMBL" id="AP023321">
    <property type="protein sequence ID" value="BCI60244.1"/>
    <property type="molecule type" value="Genomic_DNA"/>
</dbReference>
<dbReference type="PANTHER" id="PTHR30100:SF1">
    <property type="entry name" value="PHOSPHATE ACYLTRANSFERASE"/>
    <property type="match status" value="1"/>
</dbReference>
<keyword evidence="4 10" id="KW-0808">Transferase</keyword>
<organism evidence="11 12">
    <name type="scientific">Solibaculum mannosilyticum</name>
    <dbReference type="NCBI Taxonomy" id="2780922"/>
    <lineage>
        <taxon>Bacteria</taxon>
        <taxon>Bacillati</taxon>
        <taxon>Bacillota</taxon>
        <taxon>Clostridia</taxon>
        <taxon>Eubacteriales</taxon>
        <taxon>Oscillospiraceae</taxon>
        <taxon>Solibaculum</taxon>
    </lineage>
</organism>
<dbReference type="PANTHER" id="PTHR30100">
    <property type="entry name" value="FATTY ACID/PHOSPHOLIPID SYNTHESIS PROTEIN PLSX"/>
    <property type="match status" value="1"/>
</dbReference>
<evidence type="ECO:0000256" key="7">
    <source>
        <dbReference type="ARBA" id="ARBA00023264"/>
    </source>
</evidence>
<accession>A0A7I8D6G9</accession>
<dbReference type="EC" id="2.3.1.274" evidence="8 10"/>
<dbReference type="NCBIfam" id="TIGR00182">
    <property type="entry name" value="plsX"/>
    <property type="match status" value="1"/>
</dbReference>
<evidence type="ECO:0000256" key="2">
    <source>
        <dbReference type="ARBA" id="ARBA00022490"/>
    </source>
</evidence>
<sequence>MKIIVDAYGGDNAPLEVLRGCAAAVEAYGYEIVLCGLEKSLRKLALEYDIPLKNFTFVEAPDIISMEDDPGSILKKKKNCSMAVGLRLLGEGGGDAFVSGGSTGALVVGGTFYVKRIKGIKRCALATLIPSTKDYFMLLDVGANVDCRPEMLRQFGIMGSVYMESVMGRTEPKVGLVNIGTETTKGGELQLNSFELLQQAPINFVGNVEAREIPYGECDVLVCDGFTGNVILKLTEGLASSLLGQIKEIFKSNMRGKLAAAMVMPGMKQLKKRMSTEEVGGAPLLGTLRPVFKAHGNSNAKAFQNAIRVAADFAGKGVIDRITESLAERSKEDDTQE</sequence>